<organism evidence="1 2">
    <name type="scientific">Streptosporangium lutulentum</name>
    <dbReference type="NCBI Taxonomy" id="1461250"/>
    <lineage>
        <taxon>Bacteria</taxon>
        <taxon>Bacillati</taxon>
        <taxon>Actinomycetota</taxon>
        <taxon>Actinomycetes</taxon>
        <taxon>Streptosporangiales</taxon>
        <taxon>Streptosporangiaceae</taxon>
        <taxon>Streptosporangium</taxon>
    </lineage>
</organism>
<proteinExistence type="predicted"/>
<sequence length="84" mass="9208">MSGTPGLRMADTDRTALSLWTADAVVLFDWLMSVDLDQVPVGHLAQKQALMDLLSQLDRSIPDYTAADIEHARDLVSRDAVLPS</sequence>
<keyword evidence="2" id="KW-1185">Reference proteome</keyword>
<comment type="caution">
    <text evidence="1">The sequence shown here is derived from an EMBL/GenBank/DDBJ whole genome shotgun (WGS) entry which is preliminary data.</text>
</comment>
<evidence type="ECO:0000313" key="1">
    <source>
        <dbReference type="EMBL" id="MDP9847129.1"/>
    </source>
</evidence>
<dbReference type="EMBL" id="JAUSQU010000001">
    <property type="protein sequence ID" value="MDP9847129.1"/>
    <property type="molecule type" value="Genomic_DNA"/>
</dbReference>
<accession>A0ABT9QM63</accession>
<gene>
    <name evidence="1" type="ORF">J2853_006340</name>
</gene>
<name>A0ABT9QM63_9ACTN</name>
<evidence type="ECO:0000313" key="2">
    <source>
        <dbReference type="Proteomes" id="UP001225356"/>
    </source>
</evidence>
<dbReference type="Proteomes" id="UP001225356">
    <property type="component" value="Unassembled WGS sequence"/>
</dbReference>
<protein>
    <submittedName>
        <fullName evidence="1">Uncharacterized protein</fullName>
    </submittedName>
</protein>
<reference evidence="1 2" key="1">
    <citation type="submission" date="2023-07" db="EMBL/GenBank/DDBJ databases">
        <title>Sequencing the genomes of 1000 actinobacteria strains.</title>
        <authorList>
            <person name="Klenk H.-P."/>
        </authorList>
    </citation>
    <scope>NUCLEOTIDE SEQUENCE [LARGE SCALE GENOMIC DNA]</scope>
    <source>
        <strain evidence="1 2">DSM 46740</strain>
    </source>
</reference>
<dbReference type="RefSeq" id="WP_307564147.1">
    <property type="nucleotide sequence ID" value="NZ_JAUSQU010000001.1"/>
</dbReference>